<dbReference type="Proteomes" id="UP000789759">
    <property type="component" value="Unassembled WGS sequence"/>
</dbReference>
<accession>A0A9N9KJB2</accession>
<dbReference type="EMBL" id="CAJVQA010090358">
    <property type="protein sequence ID" value="CAG8840507.1"/>
    <property type="molecule type" value="Genomic_DNA"/>
</dbReference>
<gene>
    <name evidence="1" type="ORF">CPELLU_LOCUS22023</name>
</gene>
<name>A0A9N9KJB2_9GLOM</name>
<proteinExistence type="predicted"/>
<reference evidence="1" key="1">
    <citation type="submission" date="2021-06" db="EMBL/GenBank/DDBJ databases">
        <authorList>
            <person name="Kallberg Y."/>
            <person name="Tangrot J."/>
            <person name="Rosling A."/>
        </authorList>
    </citation>
    <scope>NUCLEOTIDE SEQUENCE</scope>
    <source>
        <strain evidence="1">FL966</strain>
    </source>
</reference>
<keyword evidence="2" id="KW-1185">Reference proteome</keyword>
<comment type="caution">
    <text evidence="1">The sequence shown here is derived from an EMBL/GenBank/DDBJ whole genome shotgun (WGS) entry which is preliminary data.</text>
</comment>
<evidence type="ECO:0000313" key="1">
    <source>
        <dbReference type="EMBL" id="CAG8840507.1"/>
    </source>
</evidence>
<feature type="non-terminal residue" evidence="1">
    <location>
        <position position="1"/>
    </location>
</feature>
<protein>
    <submittedName>
        <fullName evidence="1">663_t:CDS:1</fullName>
    </submittedName>
</protein>
<dbReference type="AlphaFoldDB" id="A0A9N9KJB2"/>
<dbReference type="OrthoDB" id="2437007at2759"/>
<sequence>YMKFQLQEECKVLFLRTRNNSTALYEEIIVRVCNIAKTDRRLGSLTRDIGGWYNMYHYKFHVAAVKLVNEFRSINESTEEPYDELDEFISDEVWKQLLQMHLKATNQTKLKKNPEILMKLRIF</sequence>
<organism evidence="1 2">
    <name type="scientific">Cetraspora pellucida</name>
    <dbReference type="NCBI Taxonomy" id="1433469"/>
    <lineage>
        <taxon>Eukaryota</taxon>
        <taxon>Fungi</taxon>
        <taxon>Fungi incertae sedis</taxon>
        <taxon>Mucoromycota</taxon>
        <taxon>Glomeromycotina</taxon>
        <taxon>Glomeromycetes</taxon>
        <taxon>Diversisporales</taxon>
        <taxon>Gigasporaceae</taxon>
        <taxon>Cetraspora</taxon>
    </lineage>
</organism>
<feature type="non-terminal residue" evidence="1">
    <location>
        <position position="123"/>
    </location>
</feature>
<evidence type="ECO:0000313" key="2">
    <source>
        <dbReference type="Proteomes" id="UP000789759"/>
    </source>
</evidence>